<comment type="caution">
    <text evidence="3">The sequence shown here is derived from an EMBL/GenBank/DDBJ whole genome shotgun (WGS) entry which is preliminary data.</text>
</comment>
<evidence type="ECO:0000313" key="4">
    <source>
        <dbReference type="Proteomes" id="UP000481153"/>
    </source>
</evidence>
<keyword evidence="4" id="KW-1185">Reference proteome</keyword>
<proteinExistence type="predicted"/>
<dbReference type="VEuPathDB" id="FungiDB:AeMF1_007845"/>
<feature type="region of interest" description="Disordered" evidence="1">
    <location>
        <begin position="1"/>
        <end position="51"/>
    </location>
</feature>
<evidence type="ECO:0000256" key="1">
    <source>
        <dbReference type="SAM" id="MobiDB-lite"/>
    </source>
</evidence>
<dbReference type="Proteomes" id="UP000481153">
    <property type="component" value="Unassembled WGS sequence"/>
</dbReference>
<name>A0A6G0XBZ3_9STRA</name>
<dbReference type="Pfam" id="PF01426">
    <property type="entry name" value="BAH"/>
    <property type="match status" value="1"/>
</dbReference>
<evidence type="ECO:0000259" key="2">
    <source>
        <dbReference type="PROSITE" id="PS51038"/>
    </source>
</evidence>
<dbReference type="EMBL" id="VJMJ01000083">
    <property type="protein sequence ID" value="KAF0737619.1"/>
    <property type="molecule type" value="Genomic_DNA"/>
</dbReference>
<dbReference type="Gene3D" id="2.30.30.490">
    <property type="match status" value="1"/>
</dbReference>
<dbReference type="InterPro" id="IPR043151">
    <property type="entry name" value="BAH_sf"/>
</dbReference>
<evidence type="ECO:0000313" key="3">
    <source>
        <dbReference type="EMBL" id="KAF0737619.1"/>
    </source>
</evidence>
<dbReference type="CDD" id="cd04370">
    <property type="entry name" value="BAH"/>
    <property type="match status" value="1"/>
</dbReference>
<sequence>MENSSKTASPKRRTAPPREARNNVSYNESFQPYMETFHRSPKRAKPDVPHRRQALETGPENDELKDKLEIGDCVLVSSNDEEYVALVLNLHNSGGPKKFTALWFYRAEDISKDVLAKVDGGVLENEVFQSSERDTNSVEHVVGKCQVISELDFRDRQNIFRLGQLFDEEEPIFVCRYKYDAKALTFQPIKEPTEIRLGLGVNEPNVGDEFQAQTLPPCTKPPLGPFRGKLMWSPSTVSTEPYAFKKFLRAIDDFRFSTGSIVKYYHKYPEGSLVTGSHCRGVICSVVDNDNVKILPAAGDKVVVVLKSDLCSGLTDDRALMHFHAKRRNYVEAINQCIQEFTQLQVEEKKLFQKELQTHLTKNSTATSN</sequence>
<gene>
    <name evidence="3" type="ORF">Ae201684_006290</name>
</gene>
<dbReference type="GO" id="GO:0003682">
    <property type="term" value="F:chromatin binding"/>
    <property type="evidence" value="ECO:0007669"/>
    <property type="project" value="InterPro"/>
</dbReference>
<accession>A0A6G0XBZ3</accession>
<feature type="domain" description="BAH" evidence="2">
    <location>
        <begin position="66"/>
        <end position="190"/>
    </location>
</feature>
<dbReference type="InterPro" id="IPR001025">
    <property type="entry name" value="BAH_dom"/>
</dbReference>
<dbReference type="AlphaFoldDB" id="A0A6G0XBZ3"/>
<dbReference type="PROSITE" id="PS51038">
    <property type="entry name" value="BAH"/>
    <property type="match status" value="1"/>
</dbReference>
<organism evidence="3 4">
    <name type="scientific">Aphanomyces euteiches</name>
    <dbReference type="NCBI Taxonomy" id="100861"/>
    <lineage>
        <taxon>Eukaryota</taxon>
        <taxon>Sar</taxon>
        <taxon>Stramenopiles</taxon>
        <taxon>Oomycota</taxon>
        <taxon>Saprolegniomycetes</taxon>
        <taxon>Saprolegniales</taxon>
        <taxon>Verrucalvaceae</taxon>
        <taxon>Aphanomyces</taxon>
    </lineage>
</organism>
<dbReference type="SMART" id="SM00439">
    <property type="entry name" value="BAH"/>
    <property type="match status" value="1"/>
</dbReference>
<reference evidence="3 4" key="1">
    <citation type="submission" date="2019-07" db="EMBL/GenBank/DDBJ databases">
        <title>Genomics analysis of Aphanomyces spp. identifies a new class of oomycete effector associated with host adaptation.</title>
        <authorList>
            <person name="Gaulin E."/>
        </authorList>
    </citation>
    <scope>NUCLEOTIDE SEQUENCE [LARGE SCALE GENOMIC DNA]</scope>
    <source>
        <strain evidence="3 4">ATCC 201684</strain>
    </source>
</reference>
<protein>
    <recommendedName>
        <fullName evidence="2">BAH domain-containing protein</fullName>
    </recommendedName>
</protein>